<protein>
    <submittedName>
        <fullName evidence="2">Uncharacterized protein</fullName>
    </submittedName>
</protein>
<feature type="compositionally biased region" description="Polar residues" evidence="1">
    <location>
        <begin position="33"/>
        <end position="43"/>
    </location>
</feature>
<proteinExistence type="predicted"/>
<feature type="non-terminal residue" evidence="2">
    <location>
        <position position="1"/>
    </location>
</feature>
<name>A0ABV0VJ14_9TELE</name>
<comment type="caution">
    <text evidence="2">The sequence shown here is derived from an EMBL/GenBank/DDBJ whole genome shotgun (WGS) entry which is preliminary data.</text>
</comment>
<feature type="region of interest" description="Disordered" evidence="1">
    <location>
        <begin position="1"/>
        <end position="89"/>
    </location>
</feature>
<keyword evidence="3" id="KW-1185">Reference proteome</keyword>
<evidence type="ECO:0000313" key="3">
    <source>
        <dbReference type="Proteomes" id="UP001482620"/>
    </source>
</evidence>
<reference evidence="2 3" key="1">
    <citation type="submission" date="2021-06" db="EMBL/GenBank/DDBJ databases">
        <authorList>
            <person name="Palmer J.M."/>
        </authorList>
    </citation>
    <scope>NUCLEOTIDE SEQUENCE [LARGE SCALE GENOMIC DNA]</scope>
    <source>
        <strain evidence="3">if_2019</strain>
        <tissue evidence="2">Muscle</tissue>
    </source>
</reference>
<sequence length="89" mass="9368">AAVLDCKSESLGNSNQSLLEGISAPPQSDEDQSSVLVAATSSDSDTEDEALQSSNSRYDNHTPPCTGEQLRSDDNGRPAIRGIFEVDGL</sequence>
<evidence type="ECO:0000256" key="1">
    <source>
        <dbReference type="SAM" id="MobiDB-lite"/>
    </source>
</evidence>
<accession>A0ABV0VJ14</accession>
<organism evidence="2 3">
    <name type="scientific">Ilyodon furcidens</name>
    <name type="common">goldbreast splitfin</name>
    <dbReference type="NCBI Taxonomy" id="33524"/>
    <lineage>
        <taxon>Eukaryota</taxon>
        <taxon>Metazoa</taxon>
        <taxon>Chordata</taxon>
        <taxon>Craniata</taxon>
        <taxon>Vertebrata</taxon>
        <taxon>Euteleostomi</taxon>
        <taxon>Actinopterygii</taxon>
        <taxon>Neopterygii</taxon>
        <taxon>Teleostei</taxon>
        <taxon>Neoteleostei</taxon>
        <taxon>Acanthomorphata</taxon>
        <taxon>Ovalentaria</taxon>
        <taxon>Atherinomorphae</taxon>
        <taxon>Cyprinodontiformes</taxon>
        <taxon>Goodeidae</taxon>
        <taxon>Ilyodon</taxon>
    </lineage>
</organism>
<dbReference type="Proteomes" id="UP001482620">
    <property type="component" value="Unassembled WGS sequence"/>
</dbReference>
<gene>
    <name evidence="2" type="ORF">ILYODFUR_032781</name>
</gene>
<dbReference type="EMBL" id="JAHRIQ010109682">
    <property type="protein sequence ID" value="MEQ2257245.1"/>
    <property type="molecule type" value="Genomic_DNA"/>
</dbReference>
<evidence type="ECO:0000313" key="2">
    <source>
        <dbReference type="EMBL" id="MEQ2257245.1"/>
    </source>
</evidence>